<dbReference type="AlphaFoldDB" id="A0A9X1R597"/>
<dbReference type="EMBL" id="JAIRBB010000007">
    <property type="protein sequence ID" value="MCG2431289.1"/>
    <property type="molecule type" value="Genomic_DNA"/>
</dbReference>
<sequence>MRYLLIILTTCVGLMLGCNSKNNSKTEVVTSEEIIAEKQHSNSEPQEYIEEANHLKYEPSETLYFSHAFIYKFTDEDNSKEFWLYHNPKNGQLLYVPEDEMIDYVISDPDGNYYFFGNDGHGNDVVDAQLVEWVANPEFYDENETYPISDQYVKLIPTGKKKVLNEYSKIDGKEIISEGYKWEFTKMNGEQFTFITNIIPVNFYQVYGFNKLEGDISLPYSSLDFVGVFGKNQTITEFISGKTKVELLSYEFNPYFVEAANYQYVEQLPNGDWVEKSLPLLKPKK</sequence>
<keyword evidence="2" id="KW-1185">Reference proteome</keyword>
<name>A0A9X1R597_9FLAO</name>
<evidence type="ECO:0000313" key="1">
    <source>
        <dbReference type="EMBL" id="MCG2431289.1"/>
    </source>
</evidence>
<evidence type="ECO:0000313" key="2">
    <source>
        <dbReference type="Proteomes" id="UP001139462"/>
    </source>
</evidence>
<dbReference type="PROSITE" id="PS51257">
    <property type="entry name" value="PROKAR_LIPOPROTEIN"/>
    <property type="match status" value="1"/>
</dbReference>
<dbReference type="Proteomes" id="UP001139462">
    <property type="component" value="Unassembled WGS sequence"/>
</dbReference>
<gene>
    <name evidence="1" type="ORF">K8344_09170</name>
</gene>
<dbReference type="RefSeq" id="WP_237608407.1">
    <property type="nucleotide sequence ID" value="NZ_JAIRBB010000007.1"/>
</dbReference>
<protein>
    <recommendedName>
        <fullName evidence="3">WG containing repeat-containing protein</fullName>
    </recommendedName>
</protein>
<evidence type="ECO:0008006" key="3">
    <source>
        <dbReference type="Google" id="ProtNLM"/>
    </source>
</evidence>
<accession>A0A9X1R597</accession>
<comment type="caution">
    <text evidence="1">The sequence shown here is derived from an EMBL/GenBank/DDBJ whole genome shotgun (WGS) entry which is preliminary data.</text>
</comment>
<reference evidence="1" key="1">
    <citation type="submission" date="2021-09" db="EMBL/GenBank/DDBJ databases">
        <title>Genome of Aequorivita sp. strain F64183.</title>
        <authorList>
            <person name="Wang Y."/>
        </authorList>
    </citation>
    <scope>NUCLEOTIDE SEQUENCE</scope>
    <source>
        <strain evidence="1">F64183</strain>
    </source>
</reference>
<proteinExistence type="predicted"/>
<organism evidence="1 2">
    <name type="scientific">Aequorivita xiaoshiensis</name>
    <dbReference type="NCBI Taxonomy" id="2874476"/>
    <lineage>
        <taxon>Bacteria</taxon>
        <taxon>Pseudomonadati</taxon>
        <taxon>Bacteroidota</taxon>
        <taxon>Flavobacteriia</taxon>
        <taxon>Flavobacteriales</taxon>
        <taxon>Flavobacteriaceae</taxon>
        <taxon>Aequorivita</taxon>
    </lineage>
</organism>